<evidence type="ECO:0000313" key="3">
    <source>
        <dbReference type="Proteomes" id="UP000266273"/>
    </source>
</evidence>
<evidence type="ECO:0000313" key="2">
    <source>
        <dbReference type="EMBL" id="RIA47790.1"/>
    </source>
</evidence>
<feature type="domain" description="PHB de-polymerase C-terminal" evidence="1">
    <location>
        <begin position="163"/>
        <end position="360"/>
    </location>
</feature>
<proteinExistence type="predicted"/>
<dbReference type="PIRSF" id="PIRSF020818">
    <property type="entry name" value="PHB_depoly_PhaZ"/>
    <property type="match status" value="1"/>
</dbReference>
<keyword evidence="3" id="KW-1185">Reference proteome</keyword>
<organism evidence="2 3">
    <name type="scientific">Dichotomicrobium thermohalophilum</name>
    <dbReference type="NCBI Taxonomy" id="933063"/>
    <lineage>
        <taxon>Bacteria</taxon>
        <taxon>Pseudomonadati</taxon>
        <taxon>Pseudomonadota</taxon>
        <taxon>Alphaproteobacteria</taxon>
        <taxon>Hyphomicrobiales</taxon>
        <taxon>Hyphomicrobiaceae</taxon>
        <taxon>Dichotomicrobium</taxon>
    </lineage>
</organism>
<dbReference type="PANTHER" id="PTHR36837:SF4">
    <property type="entry name" value="BLR0908 PROTEIN"/>
    <property type="match status" value="1"/>
</dbReference>
<dbReference type="SUPFAM" id="SSF53474">
    <property type="entry name" value="alpha/beta-Hydrolases"/>
    <property type="match status" value="1"/>
</dbReference>
<reference evidence="2 3" key="1">
    <citation type="submission" date="2018-08" db="EMBL/GenBank/DDBJ databases">
        <title>Genomic Encyclopedia of Archaeal and Bacterial Type Strains, Phase II (KMG-II): from individual species to whole genera.</title>
        <authorList>
            <person name="Goeker M."/>
        </authorList>
    </citation>
    <scope>NUCLEOTIDE SEQUENCE [LARGE SCALE GENOMIC DNA]</scope>
    <source>
        <strain evidence="2 3">DSM 5002</strain>
    </source>
</reference>
<dbReference type="InterPro" id="IPR009656">
    <property type="entry name" value="PHB_depo_C"/>
</dbReference>
<dbReference type="OrthoDB" id="8437087at2"/>
<accession>A0A397PE68</accession>
<gene>
    <name evidence="2" type="ORF">BXY53_2358</name>
</gene>
<dbReference type="EMBL" id="QXDF01000002">
    <property type="protein sequence ID" value="RIA47790.1"/>
    <property type="molecule type" value="Genomic_DNA"/>
</dbReference>
<dbReference type="PANTHER" id="PTHR36837">
    <property type="entry name" value="POLY(3-HYDROXYALKANOATE) POLYMERASE SUBUNIT PHAC"/>
    <property type="match status" value="1"/>
</dbReference>
<evidence type="ECO:0000259" key="1">
    <source>
        <dbReference type="Pfam" id="PF06850"/>
    </source>
</evidence>
<comment type="caution">
    <text evidence="2">The sequence shown here is derived from an EMBL/GenBank/DDBJ whole genome shotgun (WGS) entry which is preliminary data.</text>
</comment>
<name>A0A397PE68_9HYPH</name>
<dbReference type="AlphaFoldDB" id="A0A397PE68"/>
<dbReference type="InterPro" id="IPR010915">
    <property type="entry name" value="PHB_depoly_PhaZ"/>
</dbReference>
<dbReference type="Gene3D" id="3.40.50.1820">
    <property type="entry name" value="alpha/beta hydrolase"/>
    <property type="match status" value="1"/>
</dbReference>
<dbReference type="InterPro" id="IPR051321">
    <property type="entry name" value="PHA/PHB_synthase"/>
</dbReference>
<dbReference type="InterPro" id="IPR029058">
    <property type="entry name" value="AB_hydrolase_fold"/>
</dbReference>
<dbReference type="Pfam" id="PF06850">
    <property type="entry name" value="PHB_depo_C"/>
    <property type="match status" value="1"/>
</dbReference>
<dbReference type="Proteomes" id="UP000266273">
    <property type="component" value="Unassembled WGS sequence"/>
</dbReference>
<sequence length="361" mass="39604">MAPRGSRDDFWRGADQPARRAFGIDEVESAGTTLRVVQRDLYRKAFCVLTHFAREGPAPARKLLLIPPLSGHFPFLFRDLILALLPDHDVAVLEWVNARHVQAAEGPFTLDSDIAETIEAIRYLDGDVHVVGICQGAVSAFAAAAIMAQTGDVPPCSLVLIAAPVDPTANPTDVVRLIRARRLDWFERYALADVPARYPGAGRRVYPAQYQLGALMTYLSRHLLQNGVLVEKLRRDDGADPARFPFLDAFTSVMDLPAAWFLDNARIVFHERALARNALVWGGQPVDLAAMDHTALMTVEAEYDDIAAPGQGAAAHGLCPHLPAARHERYVLPGGGHFNTFHGDTVRREIAPRITAFTARA</sequence>
<protein>
    <submittedName>
        <fullName evidence="2">Poly(3-hydroxybutyrate) depolymerase</fullName>
    </submittedName>
</protein>
<dbReference type="RefSeq" id="WP_119062145.1">
    <property type="nucleotide sequence ID" value="NZ_QXDF01000002.1"/>
</dbReference>